<dbReference type="Proteomes" id="UP000176424">
    <property type="component" value="Unassembled WGS sequence"/>
</dbReference>
<evidence type="ECO:0000313" key="2">
    <source>
        <dbReference type="EMBL" id="OGD08977.1"/>
    </source>
</evidence>
<dbReference type="AlphaFoldDB" id="A0A1F4ZU40"/>
<name>A0A1F4ZU40_9BACT</name>
<accession>A0A1F4ZU40</accession>
<keyword evidence="1" id="KW-1133">Transmembrane helix</keyword>
<comment type="caution">
    <text evidence="2">The sequence shown here is derived from an EMBL/GenBank/DDBJ whole genome shotgun (WGS) entry which is preliminary data.</text>
</comment>
<gene>
    <name evidence="2" type="ORF">A2397_05785</name>
</gene>
<keyword evidence="1" id="KW-0812">Transmembrane</keyword>
<reference evidence="2 3" key="1">
    <citation type="journal article" date="2016" name="Nat. Commun.">
        <title>Thousands of microbial genomes shed light on interconnected biogeochemical processes in an aquifer system.</title>
        <authorList>
            <person name="Anantharaman K."/>
            <person name="Brown C.T."/>
            <person name="Hug L.A."/>
            <person name="Sharon I."/>
            <person name="Castelle C.J."/>
            <person name="Probst A.J."/>
            <person name="Thomas B.C."/>
            <person name="Singh A."/>
            <person name="Wilkins M.J."/>
            <person name="Karaoz U."/>
            <person name="Brodie E.L."/>
            <person name="Williams K.H."/>
            <person name="Hubbard S.S."/>
            <person name="Banfield J.F."/>
        </authorList>
    </citation>
    <scope>NUCLEOTIDE SEQUENCE [LARGE SCALE GENOMIC DNA]</scope>
</reference>
<organism evidence="2 3">
    <name type="scientific">Candidatus Amesbacteria bacterium RIFOXYB1_FULL_44_23</name>
    <dbReference type="NCBI Taxonomy" id="1797263"/>
    <lineage>
        <taxon>Bacteria</taxon>
        <taxon>Candidatus Amesiibacteriota</taxon>
    </lineage>
</organism>
<keyword evidence="1" id="KW-0472">Membrane</keyword>
<evidence type="ECO:0000313" key="3">
    <source>
        <dbReference type="Proteomes" id="UP000176424"/>
    </source>
</evidence>
<dbReference type="EMBL" id="MEXR01000043">
    <property type="protein sequence ID" value="OGD08977.1"/>
    <property type="molecule type" value="Genomic_DNA"/>
</dbReference>
<evidence type="ECO:0000256" key="1">
    <source>
        <dbReference type="SAM" id="Phobius"/>
    </source>
</evidence>
<protein>
    <submittedName>
        <fullName evidence="2">Uncharacterized protein</fullName>
    </submittedName>
</protein>
<proteinExistence type="predicted"/>
<feature type="transmembrane region" description="Helical" evidence="1">
    <location>
        <begin position="7"/>
        <end position="27"/>
    </location>
</feature>
<sequence>MSLKKHFILPLVVFCFAIGSFLIYLLLPKTFAQCVNFPGSIYTKSHTTCYTFYKQEFKNPRPPSFDP</sequence>